<sequence length="1184" mass="135949">MEPKNYATLRSLLKKEQGEKIASNVFKLENVQSIKKYLDQQRIIYETYQPETNSQTKRANDKLREQLIAGYKASAKSKRLAQEDEIWEEAIIDFNRKREKEIFKIRPAMVISGNLQNEYDKQMLMAPISAEEELTAEEIKLFSVLAIPISPTPETGRVSPQLISQVKSTLKKVLEPSEGSFLSNLLDKFKFLLGVCIWASLGVLVGGLLLVLFKNKGQLIIDNTPEFLEFCKKSNGLVFFGPIGSGKTAILAMLANELPGENKYATFPCQLPWAEKAQLDFSYAPSQKLGVTETIFLDEINLLFKGNIVQDVRERQRFLMHFIALSRHQGTRLFVNAQRLGQVSIEQREVTTEAAAWTNSKTEQGFVIFVGKKYLDSYNSYWLKSLKYLRPKQGFFQANPNVRQKAFDDLNLKGTKQAYFTSYSNSQQQEVKELQSKGILGKYNLNEKDQLISNLENSNELGDFTNPTYNHKKRARTENYKNTINPNQVQEVQEAYQQAQASNMANETKTENQYLEEYNNLPLGAIIEMENYAGWCPTEVKQKLLGKVQNGNGRSHIENEIPRRIKLWRDKREVEGDNWLGVEFEEEITYANNRKDNKLFVFKNTFYWDSDNEATAHQNADVFYFFIHHLTKKVEIPFRRFYNNKNDKESFFCLSDKRINVVENEELNKRLEGKIAIEESNQPSVTNYQAIYPNIDIDWKDSRGSQPSILPLRLINIQKKEIENVIPSPSSFEEYKNYAILSYSIVEINQEMPKMRRYYGNSTLTLVAIQTELKKESKKTQGAIGNQPENTEEELKGFEEFRQKYPYEEEKKLGESAVSLSLTQSLIAMKGLLPYGNQVKVDISKSPEEALLEIMKIAVQNAEKNLDVFCAPGTAKFTEDGVMIMKRAIEYPITKVGGIVPYERIEESSKFFYRLNKNNEIEKDSFSKRKVTVNNNIEIILEGTKETLGEPEKEGKIDQCKLIKKTARGYRRIGLVKLEESGNELERKVDSQLENQFEAHIEVVDKKISSKLGKNLEGHLDLKDFTNLEKLDCCFNQLTSLDLTGLKNLKVLYANDNLLTNLDYSSLDPQKLTGLIIDNNNLPEQDIEVFKEFTNLEDLRIGSDDKEKIDQGVYNRFIGSLESLKNLIRLSDLGISNTDIDSGVNCLPTSVTKIRYSTSQRPENKLKEITEELNSFLNRETNEN</sequence>
<proteinExistence type="predicted"/>
<evidence type="ECO:0000313" key="2">
    <source>
        <dbReference type="Proteomes" id="UP000789920"/>
    </source>
</evidence>
<comment type="caution">
    <text evidence="1">The sequence shown here is derived from an EMBL/GenBank/DDBJ whole genome shotgun (WGS) entry which is preliminary data.</text>
</comment>
<dbReference type="Proteomes" id="UP000789920">
    <property type="component" value="Unassembled WGS sequence"/>
</dbReference>
<organism evidence="1 2">
    <name type="scientific">Racocetra persica</name>
    <dbReference type="NCBI Taxonomy" id="160502"/>
    <lineage>
        <taxon>Eukaryota</taxon>
        <taxon>Fungi</taxon>
        <taxon>Fungi incertae sedis</taxon>
        <taxon>Mucoromycota</taxon>
        <taxon>Glomeromycotina</taxon>
        <taxon>Glomeromycetes</taxon>
        <taxon>Diversisporales</taxon>
        <taxon>Gigasporaceae</taxon>
        <taxon>Racocetra</taxon>
    </lineage>
</organism>
<protein>
    <submittedName>
        <fullName evidence="1">9585_t:CDS:1</fullName>
    </submittedName>
</protein>
<accession>A0ACA9LZN1</accession>
<keyword evidence="2" id="KW-1185">Reference proteome</keyword>
<dbReference type="EMBL" id="CAJVQC010006023">
    <property type="protein sequence ID" value="CAG8561562.1"/>
    <property type="molecule type" value="Genomic_DNA"/>
</dbReference>
<evidence type="ECO:0000313" key="1">
    <source>
        <dbReference type="EMBL" id="CAG8561562.1"/>
    </source>
</evidence>
<reference evidence="1" key="1">
    <citation type="submission" date="2021-06" db="EMBL/GenBank/DDBJ databases">
        <authorList>
            <person name="Kallberg Y."/>
            <person name="Tangrot J."/>
            <person name="Rosling A."/>
        </authorList>
    </citation>
    <scope>NUCLEOTIDE SEQUENCE</scope>
    <source>
        <strain evidence="1">MA461A</strain>
    </source>
</reference>
<name>A0ACA9LZN1_9GLOM</name>
<gene>
    <name evidence="1" type="ORF">RPERSI_LOCUS4384</name>
</gene>